<feature type="domain" description="EF-hand" evidence="3">
    <location>
        <begin position="4"/>
        <end position="39"/>
    </location>
</feature>
<evidence type="ECO:0000313" key="5">
    <source>
        <dbReference type="Proteomes" id="UP000078512"/>
    </source>
</evidence>
<dbReference type="STRING" id="1314771.A0A197JG88"/>
<sequence length="154" mass="17444">LTPAQISDLKESFDTFDRNNDGTISRRELHSLLHTVGHKVNAKGLENMLSQYDADQSGNIDFDEFLSLADTLIKNKEELDSFRESFDTFDKNGDGAINASELKSLLRIVGEKFHAKHISETMQEFDTNKDDHIDFEEFLVLANKIVKNKAPISP</sequence>
<evidence type="ECO:0000256" key="1">
    <source>
        <dbReference type="ARBA" id="ARBA00022737"/>
    </source>
</evidence>
<dbReference type="GO" id="GO:0016460">
    <property type="term" value="C:myosin II complex"/>
    <property type="evidence" value="ECO:0007669"/>
    <property type="project" value="TreeGrafter"/>
</dbReference>
<dbReference type="PROSITE" id="PS00018">
    <property type="entry name" value="EF_HAND_1"/>
    <property type="match status" value="4"/>
</dbReference>
<keyword evidence="1" id="KW-0677">Repeat</keyword>
<dbReference type="InterPro" id="IPR002048">
    <property type="entry name" value="EF_hand_dom"/>
</dbReference>
<gene>
    <name evidence="4" type="ORF">K457DRAFT_82609</name>
</gene>
<dbReference type="InterPro" id="IPR018247">
    <property type="entry name" value="EF_Hand_1_Ca_BS"/>
</dbReference>
<proteinExistence type="predicted"/>
<feature type="domain" description="EF-hand" evidence="3">
    <location>
        <begin position="113"/>
        <end position="148"/>
    </location>
</feature>
<dbReference type="FunFam" id="1.10.238.10:FF:000527">
    <property type="entry name" value="Calmodulin-3"/>
    <property type="match status" value="1"/>
</dbReference>
<dbReference type="OrthoDB" id="26525at2759"/>
<dbReference type="AlphaFoldDB" id="A0A197JG88"/>
<evidence type="ECO:0000256" key="2">
    <source>
        <dbReference type="ARBA" id="ARBA00022837"/>
    </source>
</evidence>
<dbReference type="SMART" id="SM00054">
    <property type="entry name" value="EFh"/>
    <property type="match status" value="4"/>
</dbReference>
<dbReference type="Gene3D" id="1.10.238.10">
    <property type="entry name" value="EF-hand"/>
    <property type="match status" value="2"/>
</dbReference>
<feature type="non-terminal residue" evidence="4">
    <location>
        <position position="1"/>
    </location>
</feature>
<dbReference type="SUPFAM" id="SSF47473">
    <property type="entry name" value="EF-hand"/>
    <property type="match status" value="1"/>
</dbReference>
<keyword evidence="2" id="KW-0106">Calcium</keyword>
<name>A0A197JG88_9FUNG</name>
<evidence type="ECO:0000313" key="4">
    <source>
        <dbReference type="EMBL" id="OAQ24013.1"/>
    </source>
</evidence>
<dbReference type="GO" id="GO:0005509">
    <property type="term" value="F:calcium ion binding"/>
    <property type="evidence" value="ECO:0007669"/>
    <property type="project" value="InterPro"/>
</dbReference>
<dbReference type="InterPro" id="IPR011992">
    <property type="entry name" value="EF-hand-dom_pair"/>
</dbReference>
<dbReference type="PANTHER" id="PTHR23048">
    <property type="entry name" value="MYOSIN LIGHT CHAIN 1, 3"/>
    <property type="match status" value="1"/>
</dbReference>
<organism evidence="4 5">
    <name type="scientific">Linnemannia elongata AG-77</name>
    <dbReference type="NCBI Taxonomy" id="1314771"/>
    <lineage>
        <taxon>Eukaryota</taxon>
        <taxon>Fungi</taxon>
        <taxon>Fungi incertae sedis</taxon>
        <taxon>Mucoromycota</taxon>
        <taxon>Mortierellomycotina</taxon>
        <taxon>Mortierellomycetes</taxon>
        <taxon>Mortierellales</taxon>
        <taxon>Mortierellaceae</taxon>
        <taxon>Linnemannia</taxon>
    </lineage>
</organism>
<dbReference type="PROSITE" id="PS50222">
    <property type="entry name" value="EF_HAND_2"/>
    <property type="match status" value="4"/>
</dbReference>
<dbReference type="PANTHER" id="PTHR23048:SF0">
    <property type="entry name" value="CALMODULIN LIKE 3"/>
    <property type="match status" value="1"/>
</dbReference>
<dbReference type="CDD" id="cd00051">
    <property type="entry name" value="EFh"/>
    <property type="match status" value="1"/>
</dbReference>
<feature type="domain" description="EF-hand" evidence="3">
    <location>
        <begin position="40"/>
        <end position="75"/>
    </location>
</feature>
<dbReference type="EMBL" id="KV442103">
    <property type="protein sequence ID" value="OAQ24013.1"/>
    <property type="molecule type" value="Genomic_DNA"/>
</dbReference>
<dbReference type="InterPro" id="IPR050230">
    <property type="entry name" value="CALM/Myosin/TropC-like"/>
</dbReference>
<protein>
    <submittedName>
        <fullName evidence="4">Putative calmodulin</fullName>
    </submittedName>
</protein>
<feature type="domain" description="EF-hand" evidence="3">
    <location>
        <begin position="77"/>
        <end position="112"/>
    </location>
</feature>
<dbReference type="Pfam" id="PF13499">
    <property type="entry name" value="EF-hand_7"/>
    <property type="match status" value="2"/>
</dbReference>
<dbReference type="Proteomes" id="UP000078512">
    <property type="component" value="Unassembled WGS sequence"/>
</dbReference>
<evidence type="ECO:0000259" key="3">
    <source>
        <dbReference type="PROSITE" id="PS50222"/>
    </source>
</evidence>
<accession>A0A197JG88</accession>
<reference evidence="4 5" key="1">
    <citation type="submission" date="2016-05" db="EMBL/GenBank/DDBJ databases">
        <title>Genome sequencing reveals origins of a unique bacterial endosymbiosis in the earliest lineages of terrestrial Fungi.</title>
        <authorList>
            <consortium name="DOE Joint Genome Institute"/>
            <person name="Uehling J."/>
            <person name="Gryganskyi A."/>
            <person name="Hameed K."/>
            <person name="Tschaplinski T."/>
            <person name="Misztal P."/>
            <person name="Wu S."/>
            <person name="Desiro A."/>
            <person name="Vande Pol N."/>
            <person name="Du Z.-Y."/>
            <person name="Zienkiewicz A."/>
            <person name="Zienkiewicz K."/>
            <person name="Morin E."/>
            <person name="Tisserant E."/>
            <person name="Splivallo R."/>
            <person name="Hainaut M."/>
            <person name="Henrissat B."/>
            <person name="Ohm R."/>
            <person name="Kuo A."/>
            <person name="Yan J."/>
            <person name="Lipzen A."/>
            <person name="Nolan M."/>
            <person name="Labutti K."/>
            <person name="Barry K."/>
            <person name="Goldstein A."/>
            <person name="Labbe J."/>
            <person name="Schadt C."/>
            <person name="Tuskan G."/>
            <person name="Grigoriev I."/>
            <person name="Martin F."/>
            <person name="Vilgalys R."/>
            <person name="Bonito G."/>
        </authorList>
    </citation>
    <scope>NUCLEOTIDE SEQUENCE [LARGE SCALE GENOMIC DNA]</scope>
    <source>
        <strain evidence="4 5">AG-77</strain>
    </source>
</reference>
<keyword evidence="5" id="KW-1185">Reference proteome</keyword>